<protein>
    <recommendedName>
        <fullName evidence="6">Creatinine amidohydrolase</fullName>
    </recommendedName>
</protein>
<keyword evidence="2" id="KW-0479">Metal-binding</keyword>
<comment type="cofactor">
    <cofactor evidence="1">
        <name>Zn(2+)</name>
        <dbReference type="ChEBI" id="CHEBI:29105"/>
    </cofactor>
</comment>
<dbReference type="Gene3D" id="3.40.50.10310">
    <property type="entry name" value="Creatininase"/>
    <property type="match status" value="1"/>
</dbReference>
<name>X1M9B6_9ZZZZ</name>
<dbReference type="EMBL" id="BARV01010962">
    <property type="protein sequence ID" value="GAI02939.1"/>
    <property type="molecule type" value="Genomic_DNA"/>
</dbReference>
<dbReference type="InterPro" id="IPR003785">
    <property type="entry name" value="Creatininase/forma_Hydrolase"/>
</dbReference>
<organism evidence="5">
    <name type="scientific">marine sediment metagenome</name>
    <dbReference type="NCBI Taxonomy" id="412755"/>
    <lineage>
        <taxon>unclassified sequences</taxon>
        <taxon>metagenomes</taxon>
        <taxon>ecological metagenomes</taxon>
    </lineage>
</organism>
<comment type="caution">
    <text evidence="5">The sequence shown here is derived from an EMBL/GenBank/DDBJ whole genome shotgun (WGS) entry which is preliminary data.</text>
</comment>
<proteinExistence type="predicted"/>
<dbReference type="SUPFAM" id="SSF102215">
    <property type="entry name" value="Creatininase"/>
    <property type="match status" value="1"/>
</dbReference>
<dbReference type="AlphaFoldDB" id="X1M9B6"/>
<evidence type="ECO:0000256" key="4">
    <source>
        <dbReference type="ARBA" id="ARBA00022833"/>
    </source>
</evidence>
<dbReference type="GO" id="GO:0009231">
    <property type="term" value="P:riboflavin biosynthetic process"/>
    <property type="evidence" value="ECO:0007669"/>
    <property type="project" value="TreeGrafter"/>
</dbReference>
<dbReference type="PANTHER" id="PTHR35005:SF1">
    <property type="entry name" value="2-AMINO-5-FORMYLAMINO-6-RIBOSYLAMINOPYRIMIDIN-4(3H)-ONE 5'-MONOPHOSPHATE DEFORMYLASE"/>
    <property type="match status" value="1"/>
</dbReference>
<keyword evidence="3" id="KW-0378">Hydrolase</keyword>
<sequence length="163" mass="17771">MIEYLTEVFRGILAAGVKGILVLNAHDGNIEVVKAAGEVIADEFLDRFVLLINWWQTLPESFVNSLGFFSQSGGHGHGGPLETSVVQAIKPEAVELSKGKDIDLKPGSANEALHVVCGETHRETWAGYHGRVSEASKEKGEVLIEESVKRIVKAVQEWISTHV</sequence>
<evidence type="ECO:0000313" key="5">
    <source>
        <dbReference type="EMBL" id="GAI02939.1"/>
    </source>
</evidence>
<evidence type="ECO:0000256" key="3">
    <source>
        <dbReference type="ARBA" id="ARBA00022801"/>
    </source>
</evidence>
<accession>X1M9B6</accession>
<dbReference type="InterPro" id="IPR024087">
    <property type="entry name" value="Creatininase-like_sf"/>
</dbReference>
<keyword evidence="4" id="KW-0862">Zinc</keyword>
<evidence type="ECO:0000256" key="2">
    <source>
        <dbReference type="ARBA" id="ARBA00022723"/>
    </source>
</evidence>
<dbReference type="PANTHER" id="PTHR35005">
    <property type="entry name" value="3-DEHYDRO-SCYLLO-INOSOSE HYDROLASE"/>
    <property type="match status" value="1"/>
</dbReference>
<dbReference type="GO" id="GO:0016811">
    <property type="term" value="F:hydrolase activity, acting on carbon-nitrogen (but not peptide) bonds, in linear amides"/>
    <property type="evidence" value="ECO:0007669"/>
    <property type="project" value="TreeGrafter"/>
</dbReference>
<dbReference type="GO" id="GO:0046872">
    <property type="term" value="F:metal ion binding"/>
    <property type="evidence" value="ECO:0007669"/>
    <property type="project" value="UniProtKB-KW"/>
</dbReference>
<evidence type="ECO:0000256" key="1">
    <source>
        <dbReference type="ARBA" id="ARBA00001947"/>
    </source>
</evidence>
<gene>
    <name evidence="5" type="ORF">S06H3_21001</name>
</gene>
<dbReference type="Pfam" id="PF02633">
    <property type="entry name" value="Creatininase"/>
    <property type="match status" value="1"/>
</dbReference>
<reference evidence="5" key="1">
    <citation type="journal article" date="2014" name="Front. Microbiol.">
        <title>High frequency of phylogenetically diverse reductive dehalogenase-homologous genes in deep subseafloor sedimentary metagenomes.</title>
        <authorList>
            <person name="Kawai M."/>
            <person name="Futagami T."/>
            <person name="Toyoda A."/>
            <person name="Takaki Y."/>
            <person name="Nishi S."/>
            <person name="Hori S."/>
            <person name="Arai W."/>
            <person name="Tsubouchi T."/>
            <person name="Morono Y."/>
            <person name="Uchiyama I."/>
            <person name="Ito T."/>
            <person name="Fujiyama A."/>
            <person name="Inagaki F."/>
            <person name="Takami H."/>
        </authorList>
    </citation>
    <scope>NUCLEOTIDE SEQUENCE</scope>
    <source>
        <strain evidence="5">Expedition CK06-06</strain>
    </source>
</reference>
<evidence type="ECO:0008006" key="6">
    <source>
        <dbReference type="Google" id="ProtNLM"/>
    </source>
</evidence>